<sequence>MLTGLPLAMDFSGPIDLTNSSPHRTSFISSSPLYQPDGRSDILQIPSSFFPTDLPIQSPESSWSDQSATFGEQHHYGSHSDNSAVRSLSYHSLFENPIRVDSYVLHPVEYPIHHHATDGSLSPHPQFSDLTHYQPPIVDEMDLSSHSSPPPLQLLADTSTTLSHSLTHDFNHTTRHSVHPQPESFSISESTSFRNNTAFSPPQRPNPSPVTMSGFSDGMHLSTFQFGGTSITGSDKVSTSLFDEFAGDFNKNFNASSPQIGLAHSPSIFTPQELPDASFAITSQLTAFSNMKRQTFDPSLKQLTPRSRSLDSSMSIPLKEPVRGHNSGIDPDQPHSLVLISERTPRRMSLSASPDNVSMSPNSLEASPNPCYSLPKEPISPPLSSLSVEEASKPILPPSFYSRLRTATDLSTAHVEQGAMAARPPSHFQGSFPPASHVWASPLSLQATLAGYMRPIGEVPSPDRSILDSPPTAQRSREAETSPPLDPASLPDHPALPPIQALPNNVRPFVPAQHSLSPPPSTSPPTVALSPPHFTLEQLSRKLPAPYADSISFPSQIVFQPYANTVTSSPPAQPVSAAPPSLPTPLPPYHPTQIIHFVPASKRPADGEPTPEPPTPSQEPPPPSPTTGSHPLKDVNASERCFRCGKSGHTSKTCPVPDSRKCYHCGNNGHISRDCPQKKPKS</sequence>
<feature type="compositionally biased region" description="Pro residues" evidence="2">
    <location>
        <begin position="610"/>
        <end position="625"/>
    </location>
</feature>
<feature type="region of interest" description="Disordered" evidence="2">
    <location>
        <begin position="566"/>
        <end position="634"/>
    </location>
</feature>
<dbReference type="EMBL" id="JARBJD010000030">
    <property type="protein sequence ID" value="KAK2959401.1"/>
    <property type="molecule type" value="Genomic_DNA"/>
</dbReference>
<dbReference type="InterPro" id="IPR036875">
    <property type="entry name" value="Znf_CCHC_sf"/>
</dbReference>
<organism evidence="4 5">
    <name type="scientific">Blattamonas nauphoetae</name>
    <dbReference type="NCBI Taxonomy" id="2049346"/>
    <lineage>
        <taxon>Eukaryota</taxon>
        <taxon>Metamonada</taxon>
        <taxon>Preaxostyla</taxon>
        <taxon>Oxymonadida</taxon>
        <taxon>Blattamonas</taxon>
    </lineage>
</organism>
<protein>
    <recommendedName>
        <fullName evidence="3">CCHC-type domain-containing protein</fullName>
    </recommendedName>
</protein>
<dbReference type="SUPFAM" id="SSF57756">
    <property type="entry name" value="Retrovirus zinc finger-like domains"/>
    <property type="match status" value="1"/>
</dbReference>
<feature type="region of interest" description="Disordered" evidence="2">
    <location>
        <begin position="456"/>
        <end position="531"/>
    </location>
</feature>
<feature type="region of interest" description="Disordered" evidence="2">
    <location>
        <begin position="172"/>
        <end position="212"/>
    </location>
</feature>
<gene>
    <name evidence="4" type="ORF">BLNAU_5710</name>
</gene>
<evidence type="ECO:0000313" key="4">
    <source>
        <dbReference type="EMBL" id="KAK2959401.1"/>
    </source>
</evidence>
<dbReference type="SMART" id="SM00343">
    <property type="entry name" value="ZnF_C2HC"/>
    <property type="match status" value="2"/>
</dbReference>
<keyword evidence="1" id="KW-0863">Zinc-finger</keyword>
<evidence type="ECO:0000313" key="5">
    <source>
        <dbReference type="Proteomes" id="UP001281761"/>
    </source>
</evidence>
<feature type="domain" description="CCHC-type" evidence="3">
    <location>
        <begin position="660"/>
        <end position="677"/>
    </location>
</feature>
<evidence type="ECO:0000259" key="3">
    <source>
        <dbReference type="PROSITE" id="PS50158"/>
    </source>
</evidence>
<feature type="compositionally biased region" description="Low complexity" evidence="2">
    <location>
        <begin position="568"/>
        <end position="579"/>
    </location>
</feature>
<comment type="caution">
    <text evidence="4">The sequence shown here is derived from an EMBL/GenBank/DDBJ whole genome shotgun (WGS) entry which is preliminary data.</text>
</comment>
<feature type="region of interest" description="Disordered" evidence="2">
    <location>
        <begin position="641"/>
        <end position="660"/>
    </location>
</feature>
<proteinExistence type="predicted"/>
<evidence type="ECO:0000256" key="2">
    <source>
        <dbReference type="SAM" id="MobiDB-lite"/>
    </source>
</evidence>
<dbReference type="PROSITE" id="PS50158">
    <property type="entry name" value="ZF_CCHC"/>
    <property type="match status" value="2"/>
</dbReference>
<accession>A0ABQ9Y6P5</accession>
<name>A0ABQ9Y6P5_9EUKA</name>
<dbReference type="Gene3D" id="4.10.60.10">
    <property type="entry name" value="Zinc finger, CCHC-type"/>
    <property type="match status" value="1"/>
</dbReference>
<dbReference type="InterPro" id="IPR001878">
    <property type="entry name" value="Znf_CCHC"/>
</dbReference>
<feature type="compositionally biased region" description="Polar residues" evidence="2">
    <location>
        <begin position="183"/>
        <end position="200"/>
    </location>
</feature>
<feature type="compositionally biased region" description="Pro residues" evidence="2">
    <location>
        <begin position="580"/>
        <end position="590"/>
    </location>
</feature>
<keyword evidence="1" id="KW-0479">Metal-binding</keyword>
<feature type="domain" description="CCHC-type" evidence="3">
    <location>
        <begin position="640"/>
        <end position="655"/>
    </location>
</feature>
<dbReference type="Pfam" id="PF00098">
    <property type="entry name" value="zf-CCHC"/>
    <property type="match status" value="2"/>
</dbReference>
<keyword evidence="1" id="KW-0862">Zinc</keyword>
<keyword evidence="5" id="KW-1185">Reference proteome</keyword>
<evidence type="ECO:0000256" key="1">
    <source>
        <dbReference type="PROSITE-ProRule" id="PRU00047"/>
    </source>
</evidence>
<reference evidence="4 5" key="1">
    <citation type="journal article" date="2022" name="bioRxiv">
        <title>Genomics of Preaxostyla Flagellates Illuminates Evolutionary Transitions and the Path Towards Mitochondrial Loss.</title>
        <authorList>
            <person name="Novak L.V.F."/>
            <person name="Treitli S.C."/>
            <person name="Pyrih J."/>
            <person name="Halakuc P."/>
            <person name="Pipaliya S.V."/>
            <person name="Vacek V."/>
            <person name="Brzon O."/>
            <person name="Soukal P."/>
            <person name="Eme L."/>
            <person name="Dacks J.B."/>
            <person name="Karnkowska A."/>
            <person name="Elias M."/>
            <person name="Hampl V."/>
        </authorList>
    </citation>
    <scope>NUCLEOTIDE SEQUENCE [LARGE SCALE GENOMIC DNA]</scope>
    <source>
        <strain evidence="4">NAU3</strain>
        <tissue evidence="4">Gut</tissue>
    </source>
</reference>
<dbReference type="Proteomes" id="UP001281761">
    <property type="component" value="Unassembled WGS sequence"/>
</dbReference>